<dbReference type="EMBL" id="LSYS01001150">
    <property type="protein sequence ID" value="OPJ89729.1"/>
    <property type="molecule type" value="Genomic_DNA"/>
</dbReference>
<evidence type="ECO:0000313" key="3">
    <source>
        <dbReference type="Proteomes" id="UP000190648"/>
    </source>
</evidence>
<proteinExistence type="predicted"/>
<evidence type="ECO:0000313" key="2">
    <source>
        <dbReference type="EMBL" id="OPJ89729.1"/>
    </source>
</evidence>
<name>A0A1V4KZ16_PATFA</name>
<organism evidence="2 3">
    <name type="scientific">Patagioenas fasciata monilis</name>
    <dbReference type="NCBI Taxonomy" id="372326"/>
    <lineage>
        <taxon>Eukaryota</taxon>
        <taxon>Metazoa</taxon>
        <taxon>Chordata</taxon>
        <taxon>Craniata</taxon>
        <taxon>Vertebrata</taxon>
        <taxon>Euteleostomi</taxon>
        <taxon>Archelosauria</taxon>
        <taxon>Archosauria</taxon>
        <taxon>Dinosauria</taxon>
        <taxon>Saurischia</taxon>
        <taxon>Theropoda</taxon>
        <taxon>Coelurosauria</taxon>
        <taxon>Aves</taxon>
        <taxon>Neognathae</taxon>
        <taxon>Neoaves</taxon>
        <taxon>Columbimorphae</taxon>
        <taxon>Columbiformes</taxon>
        <taxon>Columbidae</taxon>
        <taxon>Patagioenas</taxon>
    </lineage>
</organism>
<sequence>MTQFHLPPAAAGNRHGPGNAAGDRNPPACPQTTLALHRAQQWRGATEILAVWCLGEQSVKKNVGMRKGEIVSYLEKKK</sequence>
<keyword evidence="3" id="KW-1185">Reference proteome</keyword>
<reference evidence="2 3" key="1">
    <citation type="submission" date="2016-02" db="EMBL/GenBank/DDBJ databases">
        <title>Band-tailed pigeon sequencing and assembly.</title>
        <authorList>
            <person name="Soares A.E."/>
            <person name="Novak B.J."/>
            <person name="Rice E.S."/>
            <person name="O'Connell B."/>
            <person name="Chang D."/>
            <person name="Weber S."/>
            <person name="Shapiro B."/>
        </authorList>
    </citation>
    <scope>NUCLEOTIDE SEQUENCE [LARGE SCALE GENOMIC DNA]</scope>
    <source>
        <strain evidence="2">BTP2013</strain>
        <tissue evidence="2">Blood</tissue>
    </source>
</reference>
<protein>
    <submittedName>
        <fullName evidence="2">Uncharacterized protein</fullName>
    </submittedName>
</protein>
<gene>
    <name evidence="2" type="ORF">AV530_003882</name>
</gene>
<dbReference type="Proteomes" id="UP000190648">
    <property type="component" value="Unassembled WGS sequence"/>
</dbReference>
<evidence type="ECO:0000256" key="1">
    <source>
        <dbReference type="SAM" id="MobiDB-lite"/>
    </source>
</evidence>
<dbReference type="AlphaFoldDB" id="A0A1V4KZ16"/>
<feature type="region of interest" description="Disordered" evidence="1">
    <location>
        <begin position="1"/>
        <end position="31"/>
    </location>
</feature>
<accession>A0A1V4KZ16</accession>
<comment type="caution">
    <text evidence="2">The sequence shown here is derived from an EMBL/GenBank/DDBJ whole genome shotgun (WGS) entry which is preliminary data.</text>
</comment>